<evidence type="ECO:0000256" key="7">
    <source>
        <dbReference type="SAM" id="Phobius"/>
    </source>
</evidence>
<dbReference type="InterPro" id="IPR044566">
    <property type="entry name" value="RMV1-like"/>
</dbReference>
<dbReference type="EMBL" id="JACRTA010000001">
    <property type="protein sequence ID" value="MBC8567732.1"/>
    <property type="molecule type" value="Genomic_DNA"/>
</dbReference>
<dbReference type="GO" id="GO:0005886">
    <property type="term" value="C:plasma membrane"/>
    <property type="evidence" value="ECO:0007669"/>
    <property type="project" value="UniProtKB-SubCell"/>
</dbReference>
<feature type="transmembrane region" description="Helical" evidence="7">
    <location>
        <begin position="136"/>
        <end position="154"/>
    </location>
</feature>
<sequence length="544" mass="59674">MKDIQQQGARSGVKDVMKSKVSVLSVVGMFYAICCAGAYGIEEMVPECGPGLTIVMLLVLPIVWAYPYGMICAEMGAIRPVEGGSMIWVKEALGEFWFAIMAFSNVIWGLVCNTVYVVLSISYLGSFVELTELEAYLLKLLLIVIFFIINVLGLKEVSVVSTVLSIIILIAFAACAAVGFLNWNQNPMDPFIPDDVGIFEGIGAGLAIGIWMYSGFDELSLFGGEIKDSSRVIPKALMIVIPLITLTYVLPTLAGLASVGQWESWTTESGGIGYSTILTDNLGAVFGVIFMIVAIIGQCSIFNVCLATGSRCILILSDEHLGPQFFSKLTKKKGSPYVGLIIVAAVSAVLIPFSFDFLVVIDVFFMVIVTALTVIAAFILRKSTPKDEISFKIPGGTPMHTLMCASVLIICILSTLLNGTDWFLGGLLWILVVPILYIICKRIYGGLTVKDPDKYPVNPKTKLGRNDLFKLGGFYMGMGVFALLARWFLQWYEGDWAEEYYIEEWETGLFSDFEMMLTVITVTGIITFAVGIIFWMAGKKFEKF</sequence>
<dbReference type="GO" id="GO:0022857">
    <property type="term" value="F:transmembrane transporter activity"/>
    <property type="evidence" value="ECO:0007669"/>
    <property type="project" value="InterPro"/>
</dbReference>
<feature type="transmembrane region" description="Helical" evidence="7">
    <location>
        <begin position="53"/>
        <end position="75"/>
    </location>
</feature>
<dbReference type="Pfam" id="PF13520">
    <property type="entry name" value="AA_permease_2"/>
    <property type="match status" value="1"/>
</dbReference>
<keyword evidence="2" id="KW-0813">Transport</keyword>
<accession>A0A926E9J8</accession>
<dbReference type="Gene3D" id="1.20.1740.10">
    <property type="entry name" value="Amino acid/polyamine transporter I"/>
    <property type="match status" value="1"/>
</dbReference>
<dbReference type="PANTHER" id="PTHR45826:SF2">
    <property type="entry name" value="AMINO ACID TRANSPORTER"/>
    <property type="match status" value="1"/>
</dbReference>
<feature type="transmembrane region" description="Helical" evidence="7">
    <location>
        <begin position="361"/>
        <end position="380"/>
    </location>
</feature>
<name>A0A926E9J8_9FIRM</name>
<feature type="transmembrane region" description="Helical" evidence="7">
    <location>
        <begin position="337"/>
        <end position="355"/>
    </location>
</feature>
<keyword evidence="4 7" id="KW-0812">Transmembrane</keyword>
<dbReference type="AlphaFoldDB" id="A0A926E9J8"/>
<feature type="transmembrane region" description="Helical" evidence="7">
    <location>
        <begin position="282"/>
        <end position="306"/>
    </location>
</feature>
<feature type="transmembrane region" description="Helical" evidence="7">
    <location>
        <begin position="196"/>
        <end position="216"/>
    </location>
</feature>
<evidence type="ECO:0000256" key="1">
    <source>
        <dbReference type="ARBA" id="ARBA00004651"/>
    </source>
</evidence>
<dbReference type="PANTHER" id="PTHR45826">
    <property type="entry name" value="POLYAMINE TRANSPORTER PUT1"/>
    <property type="match status" value="1"/>
</dbReference>
<reference evidence="8" key="1">
    <citation type="submission" date="2020-08" db="EMBL/GenBank/DDBJ databases">
        <title>Genome public.</title>
        <authorList>
            <person name="Liu C."/>
            <person name="Sun Q."/>
        </authorList>
    </citation>
    <scope>NUCLEOTIDE SEQUENCE</scope>
    <source>
        <strain evidence="8">NSJ-24</strain>
    </source>
</reference>
<keyword evidence="9" id="KW-1185">Reference proteome</keyword>
<feature type="transmembrane region" description="Helical" evidence="7">
    <location>
        <begin position="237"/>
        <end position="262"/>
    </location>
</feature>
<feature type="transmembrane region" description="Helical" evidence="7">
    <location>
        <begin position="423"/>
        <end position="440"/>
    </location>
</feature>
<evidence type="ECO:0000256" key="2">
    <source>
        <dbReference type="ARBA" id="ARBA00022448"/>
    </source>
</evidence>
<comment type="caution">
    <text evidence="8">The sequence shown here is derived from an EMBL/GenBank/DDBJ whole genome shotgun (WGS) entry which is preliminary data.</text>
</comment>
<keyword evidence="5 7" id="KW-1133">Transmembrane helix</keyword>
<dbReference type="RefSeq" id="WP_177267759.1">
    <property type="nucleotide sequence ID" value="NZ_JACRTA010000001.1"/>
</dbReference>
<feature type="transmembrane region" description="Helical" evidence="7">
    <location>
        <begin position="515"/>
        <end position="537"/>
    </location>
</feature>
<evidence type="ECO:0000313" key="8">
    <source>
        <dbReference type="EMBL" id="MBC8567732.1"/>
    </source>
</evidence>
<comment type="subcellular location">
    <subcellularLocation>
        <location evidence="1">Cell membrane</location>
        <topology evidence="1">Multi-pass membrane protein</topology>
    </subcellularLocation>
</comment>
<evidence type="ECO:0000256" key="6">
    <source>
        <dbReference type="ARBA" id="ARBA00023136"/>
    </source>
</evidence>
<keyword evidence="3" id="KW-1003">Cell membrane</keyword>
<organism evidence="8 9">
    <name type="scientific">Lentihominibacter hominis</name>
    <dbReference type="NCBI Taxonomy" id="2763645"/>
    <lineage>
        <taxon>Bacteria</taxon>
        <taxon>Bacillati</taxon>
        <taxon>Bacillota</taxon>
        <taxon>Clostridia</taxon>
        <taxon>Peptostreptococcales</taxon>
        <taxon>Anaerovoracaceae</taxon>
        <taxon>Lentihominibacter</taxon>
    </lineage>
</organism>
<feature type="transmembrane region" description="Helical" evidence="7">
    <location>
        <begin position="21"/>
        <end position="41"/>
    </location>
</feature>
<feature type="transmembrane region" description="Helical" evidence="7">
    <location>
        <begin position="166"/>
        <end position="184"/>
    </location>
</feature>
<protein>
    <submittedName>
        <fullName evidence="8">APC family permease</fullName>
    </submittedName>
</protein>
<feature type="transmembrane region" description="Helical" evidence="7">
    <location>
        <begin position="96"/>
        <end position="124"/>
    </location>
</feature>
<proteinExistence type="predicted"/>
<dbReference type="Proteomes" id="UP000610862">
    <property type="component" value="Unassembled WGS sequence"/>
</dbReference>
<evidence type="ECO:0000313" key="9">
    <source>
        <dbReference type="Proteomes" id="UP000610862"/>
    </source>
</evidence>
<gene>
    <name evidence="8" type="ORF">H8692_03005</name>
</gene>
<dbReference type="InterPro" id="IPR002293">
    <property type="entry name" value="AA/rel_permease1"/>
</dbReference>
<evidence type="ECO:0000256" key="3">
    <source>
        <dbReference type="ARBA" id="ARBA00022475"/>
    </source>
</evidence>
<evidence type="ECO:0000256" key="4">
    <source>
        <dbReference type="ARBA" id="ARBA00022692"/>
    </source>
</evidence>
<feature type="transmembrane region" description="Helical" evidence="7">
    <location>
        <begin position="401"/>
        <end position="417"/>
    </location>
</feature>
<evidence type="ECO:0000256" key="5">
    <source>
        <dbReference type="ARBA" id="ARBA00022989"/>
    </source>
</evidence>
<keyword evidence="6 7" id="KW-0472">Membrane</keyword>
<feature type="transmembrane region" description="Helical" evidence="7">
    <location>
        <begin position="468"/>
        <end position="489"/>
    </location>
</feature>